<comment type="caution">
    <text evidence="3">The sequence shown here is derived from an EMBL/GenBank/DDBJ whole genome shotgun (WGS) entry which is preliminary data.</text>
</comment>
<dbReference type="Proteomes" id="UP000609726">
    <property type="component" value="Unassembled WGS sequence"/>
</dbReference>
<evidence type="ECO:0000259" key="2">
    <source>
        <dbReference type="Pfam" id="PF18495"/>
    </source>
</evidence>
<dbReference type="Gene3D" id="1.10.8.1050">
    <property type="entry name" value="Antitoxin VbhA-like"/>
    <property type="match status" value="1"/>
</dbReference>
<evidence type="ECO:0000313" key="4">
    <source>
        <dbReference type="Proteomes" id="UP000609726"/>
    </source>
</evidence>
<accession>A0ABX0NSK4</accession>
<dbReference type="InterPro" id="IPR041535">
    <property type="entry name" value="VbhA"/>
</dbReference>
<dbReference type="RefSeq" id="WP_166875015.1">
    <property type="nucleotide sequence ID" value="NZ_WHJH01000012.1"/>
</dbReference>
<sequence>MEEDQPASRDEADAHSPDTASTGKGISASERDRRKKAVAFAVANAGLSGFNVPLETDPQLQRFIDGDIDLAELLDGNLSVDQLGK</sequence>
<dbReference type="Pfam" id="PF18495">
    <property type="entry name" value="VbhA"/>
    <property type="match status" value="1"/>
</dbReference>
<feature type="compositionally biased region" description="Basic and acidic residues" evidence="1">
    <location>
        <begin position="1"/>
        <end position="16"/>
    </location>
</feature>
<dbReference type="CDD" id="cd11586">
    <property type="entry name" value="VbhA_like"/>
    <property type="match status" value="1"/>
</dbReference>
<dbReference type="InterPro" id="IPR043038">
    <property type="entry name" value="VbhA_sf"/>
</dbReference>
<name>A0ABX0NSK4_9BURK</name>
<proteinExistence type="predicted"/>
<organism evidence="3 4">
    <name type="scientific">Massilia mucilaginosa</name>
    <dbReference type="NCBI Taxonomy" id="2609282"/>
    <lineage>
        <taxon>Bacteria</taxon>
        <taxon>Pseudomonadati</taxon>
        <taxon>Pseudomonadota</taxon>
        <taxon>Betaproteobacteria</taxon>
        <taxon>Burkholderiales</taxon>
        <taxon>Oxalobacteraceae</taxon>
        <taxon>Telluria group</taxon>
        <taxon>Massilia</taxon>
    </lineage>
</organism>
<evidence type="ECO:0000313" key="3">
    <source>
        <dbReference type="EMBL" id="NHZ89827.1"/>
    </source>
</evidence>
<protein>
    <submittedName>
        <fullName evidence="3">Chromosome segregation protein ParM</fullName>
    </submittedName>
</protein>
<gene>
    <name evidence="3" type="ORF">F2P45_12505</name>
</gene>
<feature type="domain" description="Antitoxin VbhA" evidence="2">
    <location>
        <begin position="34"/>
        <end position="74"/>
    </location>
</feature>
<reference evidence="3 4" key="1">
    <citation type="submission" date="2019-10" db="EMBL/GenBank/DDBJ databases">
        <title>Taxonomy of Antarctic Massilia spp.: description of Massilia rubra sp. nov., Massilia aquatica sp. nov., Massilia mucilaginosa sp. nov., Massilia frigida sp. nov. isolated from streams, lakes and regoliths.</title>
        <authorList>
            <person name="Holochova P."/>
            <person name="Sedlacek I."/>
            <person name="Kralova S."/>
            <person name="Maslanova I."/>
            <person name="Busse H.-J."/>
            <person name="Stankova E."/>
            <person name="Vrbovska V."/>
            <person name="Kovarovic V."/>
            <person name="Bartak M."/>
            <person name="Svec P."/>
            <person name="Pantucek R."/>
        </authorList>
    </citation>
    <scope>NUCLEOTIDE SEQUENCE [LARGE SCALE GENOMIC DNA]</scope>
    <source>
        <strain evidence="3 4">CCM 8733</strain>
    </source>
</reference>
<dbReference type="InterPro" id="IPR033788">
    <property type="entry name" value="VbhA-like"/>
</dbReference>
<keyword evidence="4" id="KW-1185">Reference proteome</keyword>
<feature type="region of interest" description="Disordered" evidence="1">
    <location>
        <begin position="1"/>
        <end position="32"/>
    </location>
</feature>
<dbReference type="EMBL" id="WHJH01000012">
    <property type="protein sequence ID" value="NHZ89827.1"/>
    <property type="molecule type" value="Genomic_DNA"/>
</dbReference>
<evidence type="ECO:0000256" key="1">
    <source>
        <dbReference type="SAM" id="MobiDB-lite"/>
    </source>
</evidence>